<evidence type="ECO:0000313" key="2">
    <source>
        <dbReference type="Proteomes" id="UP000042527"/>
    </source>
</evidence>
<organism evidence="1 2">
    <name type="scientific">Treponema phagedenis</name>
    <dbReference type="NCBI Taxonomy" id="162"/>
    <lineage>
        <taxon>Bacteria</taxon>
        <taxon>Pseudomonadati</taxon>
        <taxon>Spirochaetota</taxon>
        <taxon>Spirochaetia</taxon>
        <taxon>Spirochaetales</taxon>
        <taxon>Treponemataceae</taxon>
        <taxon>Treponema</taxon>
    </lineage>
</organism>
<dbReference type="AlphaFoldDB" id="A0A0B7GYR6"/>
<gene>
    <name evidence="1" type="ORF">TPHV1_280007</name>
</gene>
<accession>A0A0B7GYR6</accession>
<evidence type="ECO:0000313" key="1">
    <source>
        <dbReference type="EMBL" id="CEM62075.1"/>
    </source>
</evidence>
<dbReference type="Proteomes" id="UP000042527">
    <property type="component" value="Unassembled WGS sequence"/>
</dbReference>
<keyword evidence="2" id="KW-1185">Reference proteome</keyword>
<dbReference type="RefSeq" id="WP_044634703.1">
    <property type="nucleotide sequence ID" value="NZ_CDNC01000021.1"/>
</dbReference>
<dbReference type="EMBL" id="CDNC01000021">
    <property type="protein sequence ID" value="CEM62075.1"/>
    <property type="molecule type" value="Genomic_DNA"/>
</dbReference>
<proteinExistence type="predicted"/>
<name>A0A0B7GYR6_TREPH</name>
<protein>
    <submittedName>
        <fullName evidence="1">Uncharacterized protein</fullName>
    </submittedName>
</protein>
<reference evidence="2" key="1">
    <citation type="submission" date="2015-01" db="EMBL/GenBank/DDBJ databases">
        <authorList>
            <person name="Manzoor Shahid"/>
            <person name="Zubair Saima"/>
        </authorList>
    </citation>
    <scope>NUCLEOTIDE SEQUENCE [LARGE SCALE GENOMIC DNA]</scope>
    <source>
        <strain evidence="2">V1</strain>
    </source>
</reference>
<sequence length="106" mass="12001">MKSKRGSTITVQLSAGLDKAPLDKNSFVFCYMTKETYEKYRKDPALQSFGQTPESLFKDNSKKEIRDGIIQLDAKLTPQGTSYIATYTFKDKELKLITVCIYSGRA</sequence>